<dbReference type="EMBL" id="OB667084">
    <property type="protein sequence ID" value="CAD7233843.1"/>
    <property type="molecule type" value="Genomic_DNA"/>
</dbReference>
<dbReference type="GO" id="GO:0006508">
    <property type="term" value="P:proteolysis"/>
    <property type="evidence" value="ECO:0007669"/>
    <property type="project" value="InterPro"/>
</dbReference>
<sequence length="98" mass="10856">MGSYPVQPPLFSPVQRLLTPVEYGSVRVISPVTAGDHDISKPSGHEVYRTVDDFVVHPEFDMESMIHDIAVIFLDEPLSLGQATMIVAVQLPMSEITY</sequence>
<dbReference type="OrthoDB" id="6380398at2759"/>
<dbReference type="InterPro" id="IPR043504">
    <property type="entry name" value="Peptidase_S1_PA_chymotrypsin"/>
</dbReference>
<protein>
    <submittedName>
        <fullName evidence="1">Uncharacterized protein</fullName>
    </submittedName>
</protein>
<proteinExistence type="predicted"/>
<dbReference type="AlphaFoldDB" id="A0A7R8WL74"/>
<dbReference type="InterPro" id="IPR001254">
    <property type="entry name" value="Trypsin_dom"/>
</dbReference>
<dbReference type="Pfam" id="PF00089">
    <property type="entry name" value="Trypsin"/>
    <property type="match status" value="1"/>
</dbReference>
<organism evidence="1">
    <name type="scientific">Cyprideis torosa</name>
    <dbReference type="NCBI Taxonomy" id="163714"/>
    <lineage>
        <taxon>Eukaryota</taxon>
        <taxon>Metazoa</taxon>
        <taxon>Ecdysozoa</taxon>
        <taxon>Arthropoda</taxon>
        <taxon>Crustacea</taxon>
        <taxon>Oligostraca</taxon>
        <taxon>Ostracoda</taxon>
        <taxon>Podocopa</taxon>
        <taxon>Podocopida</taxon>
        <taxon>Cytherocopina</taxon>
        <taxon>Cytheroidea</taxon>
        <taxon>Cytherideidae</taxon>
        <taxon>Cyprideis</taxon>
    </lineage>
</organism>
<dbReference type="SUPFAM" id="SSF50494">
    <property type="entry name" value="Trypsin-like serine proteases"/>
    <property type="match status" value="1"/>
</dbReference>
<gene>
    <name evidence="1" type="ORF">CTOB1V02_LOCUS11662</name>
</gene>
<reference evidence="1" key="1">
    <citation type="submission" date="2020-11" db="EMBL/GenBank/DDBJ databases">
        <authorList>
            <person name="Tran Van P."/>
        </authorList>
    </citation>
    <scope>NUCLEOTIDE SEQUENCE</scope>
</reference>
<dbReference type="Gene3D" id="2.40.10.10">
    <property type="entry name" value="Trypsin-like serine proteases"/>
    <property type="match status" value="1"/>
</dbReference>
<dbReference type="GO" id="GO:0004252">
    <property type="term" value="F:serine-type endopeptidase activity"/>
    <property type="evidence" value="ECO:0007669"/>
    <property type="project" value="InterPro"/>
</dbReference>
<name>A0A7R8WL74_9CRUS</name>
<feature type="non-terminal residue" evidence="1">
    <location>
        <position position="1"/>
    </location>
</feature>
<accession>A0A7R8WL74</accession>
<evidence type="ECO:0000313" key="1">
    <source>
        <dbReference type="EMBL" id="CAD7233843.1"/>
    </source>
</evidence>
<dbReference type="InterPro" id="IPR009003">
    <property type="entry name" value="Peptidase_S1_PA"/>
</dbReference>